<feature type="non-terminal residue" evidence="1">
    <location>
        <position position="49"/>
    </location>
</feature>
<sequence>MVVEFAKKFEKYEEELEIVEREKAHPLIQQTKNVLNLPQLPDDFFIGDE</sequence>
<accession>A0A7D9M689</accession>
<proteinExistence type="predicted"/>
<gene>
    <name evidence="1" type="ORF">PACLA_8A010663</name>
</gene>
<name>A0A7D9M689_PARCT</name>
<protein>
    <submittedName>
        <fullName evidence="1">Uncharacterized protein</fullName>
    </submittedName>
</protein>
<evidence type="ECO:0000313" key="1">
    <source>
        <dbReference type="EMBL" id="CAB4043767.1"/>
    </source>
</evidence>
<dbReference type="EMBL" id="CACRXK020033123">
    <property type="protein sequence ID" value="CAB4043767.1"/>
    <property type="molecule type" value="Genomic_DNA"/>
</dbReference>
<reference evidence="1" key="1">
    <citation type="submission" date="2020-04" db="EMBL/GenBank/DDBJ databases">
        <authorList>
            <person name="Alioto T."/>
            <person name="Alioto T."/>
            <person name="Gomez Garrido J."/>
        </authorList>
    </citation>
    <scope>NUCLEOTIDE SEQUENCE</scope>
    <source>
        <strain evidence="1">A484AB</strain>
    </source>
</reference>
<keyword evidence="2" id="KW-1185">Reference proteome</keyword>
<evidence type="ECO:0000313" key="2">
    <source>
        <dbReference type="Proteomes" id="UP001152795"/>
    </source>
</evidence>
<comment type="caution">
    <text evidence="1">The sequence shown here is derived from an EMBL/GenBank/DDBJ whole genome shotgun (WGS) entry which is preliminary data.</text>
</comment>
<dbReference type="AlphaFoldDB" id="A0A7D9M689"/>
<dbReference type="Proteomes" id="UP001152795">
    <property type="component" value="Unassembled WGS sequence"/>
</dbReference>
<organism evidence="1 2">
    <name type="scientific">Paramuricea clavata</name>
    <name type="common">Red gorgonian</name>
    <name type="synonym">Violescent sea-whip</name>
    <dbReference type="NCBI Taxonomy" id="317549"/>
    <lineage>
        <taxon>Eukaryota</taxon>
        <taxon>Metazoa</taxon>
        <taxon>Cnidaria</taxon>
        <taxon>Anthozoa</taxon>
        <taxon>Octocorallia</taxon>
        <taxon>Malacalcyonacea</taxon>
        <taxon>Plexauridae</taxon>
        <taxon>Paramuricea</taxon>
    </lineage>
</organism>